<proteinExistence type="predicted"/>
<dbReference type="EMBL" id="QJKJ01003699">
    <property type="protein sequence ID" value="RDX97254.1"/>
    <property type="molecule type" value="Genomic_DNA"/>
</dbReference>
<feature type="non-terminal residue" evidence="1">
    <location>
        <position position="1"/>
    </location>
</feature>
<dbReference type="OrthoDB" id="1748880at2759"/>
<reference evidence="1" key="1">
    <citation type="submission" date="2018-05" db="EMBL/GenBank/DDBJ databases">
        <title>Draft genome of Mucuna pruriens seed.</title>
        <authorList>
            <person name="Nnadi N.E."/>
            <person name="Vos R."/>
            <person name="Hasami M.H."/>
            <person name="Devisetty U.K."/>
            <person name="Aguiy J.C."/>
        </authorList>
    </citation>
    <scope>NUCLEOTIDE SEQUENCE [LARGE SCALE GENOMIC DNA]</scope>
    <source>
        <strain evidence="1">JCA_2017</strain>
    </source>
</reference>
<accession>A0A371H352</accession>
<evidence type="ECO:0008006" key="3">
    <source>
        <dbReference type="Google" id="ProtNLM"/>
    </source>
</evidence>
<dbReference type="Proteomes" id="UP000257109">
    <property type="component" value="Unassembled WGS sequence"/>
</dbReference>
<evidence type="ECO:0000313" key="2">
    <source>
        <dbReference type="Proteomes" id="UP000257109"/>
    </source>
</evidence>
<gene>
    <name evidence="1" type="ORF">CR513_19994</name>
</gene>
<protein>
    <recommendedName>
        <fullName evidence="3">Retrotransposon gag domain-containing protein</fullName>
    </recommendedName>
</protein>
<organism evidence="1 2">
    <name type="scientific">Mucuna pruriens</name>
    <name type="common">Velvet bean</name>
    <name type="synonym">Dolichos pruriens</name>
    <dbReference type="NCBI Taxonomy" id="157652"/>
    <lineage>
        <taxon>Eukaryota</taxon>
        <taxon>Viridiplantae</taxon>
        <taxon>Streptophyta</taxon>
        <taxon>Embryophyta</taxon>
        <taxon>Tracheophyta</taxon>
        <taxon>Spermatophyta</taxon>
        <taxon>Magnoliopsida</taxon>
        <taxon>eudicotyledons</taxon>
        <taxon>Gunneridae</taxon>
        <taxon>Pentapetalae</taxon>
        <taxon>rosids</taxon>
        <taxon>fabids</taxon>
        <taxon>Fabales</taxon>
        <taxon>Fabaceae</taxon>
        <taxon>Papilionoideae</taxon>
        <taxon>50 kb inversion clade</taxon>
        <taxon>NPAAA clade</taxon>
        <taxon>indigoferoid/millettioid clade</taxon>
        <taxon>Phaseoleae</taxon>
        <taxon>Mucuna</taxon>
    </lineage>
</organism>
<comment type="caution">
    <text evidence="1">The sequence shown here is derived from an EMBL/GenBank/DDBJ whole genome shotgun (WGS) entry which is preliminary data.</text>
</comment>
<name>A0A371H352_MUCPR</name>
<evidence type="ECO:0000313" key="1">
    <source>
        <dbReference type="EMBL" id="RDX97254.1"/>
    </source>
</evidence>
<dbReference type="AlphaFoldDB" id="A0A371H352"/>
<sequence>MKRMFLQKFFLASKTTSIKKEICGIRQPSGEILYEYWERFNKLCGLILMDESMIDTASGNTQQFDVRGPTTSRGENEVTIADNQRLENRITGLTSLSLIGQHYISPPTRVCDICASAEHPTDACPTL</sequence>
<keyword evidence="2" id="KW-1185">Reference proteome</keyword>